<gene>
    <name evidence="1" type="ORF">CSOJ01_11268</name>
</gene>
<protein>
    <submittedName>
        <fullName evidence="1">Uncharacterized protein</fullName>
    </submittedName>
</protein>
<comment type="caution">
    <text evidence="1">The sequence shown here is derived from an EMBL/GenBank/DDBJ whole genome shotgun (WGS) entry which is preliminary data.</text>
</comment>
<sequence length="88" mass="9587">MPGLLNYVLGIKSQQTGGAKAVPRQFDAHKSSRNAIVGQAICMFSGCAYRLSLPRQACESPATARPEPDRRRLLCGHIAFEVDVCARQ</sequence>
<dbReference type="EMBL" id="WIGN01000255">
    <property type="protein sequence ID" value="KAF6802896.1"/>
    <property type="molecule type" value="Genomic_DNA"/>
</dbReference>
<reference evidence="1 2" key="1">
    <citation type="journal article" date="2020" name="Phytopathology">
        <title>Genome Sequence Resources of Colletotrichum truncatum, C. plurivorum, C. musicola, and C. sojae: Four Species Pathogenic to Soybean (Glycine max).</title>
        <authorList>
            <person name="Rogerio F."/>
            <person name="Boufleur T.R."/>
            <person name="Ciampi-Guillardi M."/>
            <person name="Sukno S.A."/>
            <person name="Thon M.R."/>
            <person name="Massola Junior N.S."/>
            <person name="Baroncelli R."/>
        </authorList>
    </citation>
    <scope>NUCLEOTIDE SEQUENCE [LARGE SCALE GENOMIC DNA]</scope>
    <source>
        <strain evidence="1 2">LFN0009</strain>
    </source>
</reference>
<evidence type="ECO:0000313" key="2">
    <source>
        <dbReference type="Proteomes" id="UP000652219"/>
    </source>
</evidence>
<dbReference type="AlphaFoldDB" id="A0A8H6IYU5"/>
<keyword evidence="2" id="KW-1185">Reference proteome</keyword>
<organism evidence="1 2">
    <name type="scientific">Colletotrichum sojae</name>
    <dbReference type="NCBI Taxonomy" id="2175907"/>
    <lineage>
        <taxon>Eukaryota</taxon>
        <taxon>Fungi</taxon>
        <taxon>Dikarya</taxon>
        <taxon>Ascomycota</taxon>
        <taxon>Pezizomycotina</taxon>
        <taxon>Sordariomycetes</taxon>
        <taxon>Hypocreomycetidae</taxon>
        <taxon>Glomerellales</taxon>
        <taxon>Glomerellaceae</taxon>
        <taxon>Colletotrichum</taxon>
        <taxon>Colletotrichum orchidearum species complex</taxon>
    </lineage>
</organism>
<accession>A0A8H6IYU5</accession>
<dbReference type="Proteomes" id="UP000652219">
    <property type="component" value="Unassembled WGS sequence"/>
</dbReference>
<name>A0A8H6IYU5_9PEZI</name>
<proteinExistence type="predicted"/>
<evidence type="ECO:0000313" key="1">
    <source>
        <dbReference type="EMBL" id="KAF6802896.1"/>
    </source>
</evidence>